<feature type="binding site" evidence="11">
    <location>
        <begin position="76"/>
        <end position="77"/>
    </location>
    <ligand>
        <name>pyridoxal 5'-phosphate</name>
        <dbReference type="ChEBI" id="CHEBI:597326"/>
    </ligand>
</feature>
<dbReference type="Proteomes" id="UP001168694">
    <property type="component" value="Unassembled WGS sequence"/>
</dbReference>
<evidence type="ECO:0000256" key="1">
    <source>
        <dbReference type="ARBA" id="ARBA00003483"/>
    </source>
</evidence>
<dbReference type="RefSeq" id="WP_290401838.1">
    <property type="nucleotide sequence ID" value="NZ_JAUHLN010000006.1"/>
</dbReference>
<feature type="binding site" evidence="11">
    <location>
        <position position="171"/>
    </location>
    <ligand>
        <name>pyridoxal 5'-phosphate</name>
        <dbReference type="ChEBI" id="CHEBI:597326"/>
    </ligand>
</feature>
<evidence type="ECO:0000256" key="2">
    <source>
        <dbReference type="ARBA" id="ARBA00005099"/>
    </source>
</evidence>
<evidence type="ECO:0000256" key="9">
    <source>
        <dbReference type="ARBA" id="ARBA00047630"/>
    </source>
</evidence>
<keyword evidence="11" id="KW-0963">Cytoplasm</keyword>
<feature type="domain" description="Aminotransferase class V" evidence="13">
    <location>
        <begin position="4"/>
        <end position="343"/>
    </location>
</feature>
<sequence length="361" mass="40365">MKQVYNFNAGPAALPRQVLEKAKEEFLNFDDTGISIMEHSHRGKHYEAVHEEAKNLLKGLLSIPDDYEVLFLQGGASLQFAMIPMNFMRPDEQPGYILTGSWSEKAVKEASKFGEVKEIISGKAGNYTSIPEVPSLSQDEYSYVHITSNNTIYGTQWPSFEGIEHPFLIADMSSDILSRRIPVNKFGLIYAGAQKNLGPAGVTVVIFRKDVAERANQGIPAILSYETHIKNRSLYNTPPTFSIYLLKLVLEWAKGLGGLEALEKRNEEKAQLIYDAIDESQGFYSGHAAKNSRSLMNITFTLKNQELTKEFLKEAEAQGFYGLAGHRSIGGCRASAYNAVPLEACEALRHFMVNFQKKHEE</sequence>
<comment type="catalytic activity">
    <reaction evidence="9 11">
        <text>4-(phosphooxy)-L-threonine + 2-oxoglutarate = (R)-3-hydroxy-2-oxo-4-phosphooxybutanoate + L-glutamate</text>
        <dbReference type="Rhea" id="RHEA:16573"/>
        <dbReference type="ChEBI" id="CHEBI:16810"/>
        <dbReference type="ChEBI" id="CHEBI:29985"/>
        <dbReference type="ChEBI" id="CHEBI:58452"/>
        <dbReference type="ChEBI" id="CHEBI:58538"/>
        <dbReference type="EC" id="2.6.1.52"/>
    </reaction>
</comment>
<comment type="subunit">
    <text evidence="11">Homodimer.</text>
</comment>
<evidence type="ECO:0000256" key="6">
    <source>
        <dbReference type="ARBA" id="ARBA00022679"/>
    </source>
</evidence>
<dbReference type="NCBIfam" id="NF003764">
    <property type="entry name" value="PRK05355.1"/>
    <property type="match status" value="1"/>
</dbReference>
<comment type="subcellular location">
    <subcellularLocation>
        <location evidence="11">Cytoplasm</location>
    </subcellularLocation>
</comment>
<comment type="function">
    <text evidence="1 11">Catalyzes the reversible conversion of 3-phosphohydroxypyruvate to phosphoserine and of 3-hydroxy-2-oxo-4-phosphonooxybutanoate to phosphohydroxythreonine.</text>
</comment>
<protein>
    <recommendedName>
        <fullName evidence="11">Phosphoserine aminotransferase</fullName>
        <ecNumber evidence="11">2.6.1.52</ecNumber>
    </recommendedName>
    <alternativeName>
        <fullName evidence="11">Phosphohydroxythreonine aminotransferase</fullName>
        <shortName evidence="11">PSAT</shortName>
    </alternativeName>
</protein>
<keyword evidence="4 11" id="KW-0032">Aminotransferase</keyword>
<comment type="caution">
    <text evidence="11">Lacks conserved residue(s) required for the propagation of feature annotation.</text>
</comment>
<feature type="binding site" evidence="11">
    <location>
        <position position="102"/>
    </location>
    <ligand>
        <name>pyridoxal 5'-phosphate</name>
        <dbReference type="ChEBI" id="CHEBI:597326"/>
    </ligand>
</feature>
<comment type="caution">
    <text evidence="14">The sequence shown here is derived from an EMBL/GenBank/DDBJ whole genome shotgun (WGS) entry which is preliminary data.</text>
</comment>
<dbReference type="PROSITE" id="PS00595">
    <property type="entry name" value="AA_TRANSFER_CLASS_5"/>
    <property type="match status" value="1"/>
</dbReference>
<evidence type="ECO:0000256" key="3">
    <source>
        <dbReference type="ARBA" id="ARBA00006904"/>
    </source>
</evidence>
<comment type="similarity">
    <text evidence="3 11">Belongs to the class-V pyridoxal-phosphate-dependent aminotransferase family. SerC subfamily.</text>
</comment>
<reference evidence="14" key="1">
    <citation type="submission" date="2023-06" db="EMBL/GenBank/DDBJ databases">
        <title>Draft Genome Sequences of Representative Paenibacillus Polymyxa, Bacillus cereus, Fictibacillus sp., and Brevibacillus agri Strains Isolated from Amazonian Dark Earth.</title>
        <authorList>
            <person name="Pellegrinetti T.A."/>
            <person name="Cunha I.C.M."/>
            <person name="Chaves M.G."/>
            <person name="Freitas A.S."/>
            <person name="Silva A.V.R."/>
            <person name="Tsai S.M."/>
            <person name="Mendes L.W."/>
        </authorList>
    </citation>
    <scope>NUCLEOTIDE SEQUENCE</scope>
    <source>
        <strain evidence="14">CENA-BCM004</strain>
    </source>
</reference>
<dbReference type="Pfam" id="PF00266">
    <property type="entry name" value="Aminotran_5"/>
    <property type="match status" value="1"/>
</dbReference>
<dbReference type="GO" id="GO:0004648">
    <property type="term" value="F:O-phospho-L-serine:2-oxoglutarate aminotransferase activity"/>
    <property type="evidence" value="ECO:0007669"/>
    <property type="project" value="UniProtKB-EC"/>
</dbReference>
<dbReference type="PANTHER" id="PTHR43247:SF1">
    <property type="entry name" value="PHOSPHOSERINE AMINOTRANSFERASE"/>
    <property type="match status" value="1"/>
</dbReference>
<dbReference type="PIRSF" id="PIRSF000525">
    <property type="entry name" value="SerC"/>
    <property type="match status" value="1"/>
</dbReference>
<dbReference type="InterPro" id="IPR022278">
    <property type="entry name" value="Pser_aminoTfrase"/>
</dbReference>
<feature type="modified residue" description="N6-(pyridoxal phosphate)lysine" evidence="11">
    <location>
        <position position="195"/>
    </location>
</feature>
<comment type="cofactor">
    <cofactor evidence="11">
        <name>pyridoxal 5'-phosphate</name>
        <dbReference type="ChEBI" id="CHEBI:597326"/>
    </cofactor>
    <text evidence="11">Binds 1 pyridoxal phosphate per subunit.</text>
</comment>
<dbReference type="EC" id="2.6.1.52" evidence="11"/>
<dbReference type="SUPFAM" id="SSF53383">
    <property type="entry name" value="PLP-dependent transferases"/>
    <property type="match status" value="1"/>
</dbReference>
<keyword evidence="5 11" id="KW-0028">Amino-acid biosynthesis</keyword>
<evidence type="ECO:0000259" key="13">
    <source>
        <dbReference type="Pfam" id="PF00266"/>
    </source>
</evidence>
<organism evidence="14 15">
    <name type="scientific">Fictibacillus terranigra</name>
    <dbReference type="NCBI Taxonomy" id="3058424"/>
    <lineage>
        <taxon>Bacteria</taxon>
        <taxon>Bacillati</taxon>
        <taxon>Bacillota</taxon>
        <taxon>Bacilli</taxon>
        <taxon>Bacillales</taxon>
        <taxon>Fictibacillaceae</taxon>
        <taxon>Fictibacillus</taxon>
    </lineage>
</organism>
<keyword evidence="6 11" id="KW-0808">Transferase</keyword>
<dbReference type="InterPro" id="IPR000192">
    <property type="entry name" value="Aminotrans_V_dom"/>
</dbReference>
<dbReference type="PANTHER" id="PTHR43247">
    <property type="entry name" value="PHOSPHOSERINE AMINOTRANSFERASE"/>
    <property type="match status" value="1"/>
</dbReference>
<evidence type="ECO:0000256" key="11">
    <source>
        <dbReference type="HAMAP-Rule" id="MF_00160"/>
    </source>
</evidence>
<keyword evidence="8 11" id="KW-0718">Serine biosynthesis</keyword>
<evidence type="ECO:0000256" key="10">
    <source>
        <dbReference type="ARBA" id="ARBA00049007"/>
    </source>
</evidence>
<accession>A0ABT8ECT0</accession>
<feature type="binding site" evidence="11">
    <location>
        <position position="42"/>
    </location>
    <ligand>
        <name>L-glutamate</name>
        <dbReference type="ChEBI" id="CHEBI:29985"/>
    </ligand>
</feature>
<dbReference type="NCBIfam" id="TIGR01364">
    <property type="entry name" value="serC_1"/>
    <property type="match status" value="1"/>
</dbReference>
<evidence type="ECO:0000256" key="5">
    <source>
        <dbReference type="ARBA" id="ARBA00022605"/>
    </source>
</evidence>
<evidence type="ECO:0000256" key="8">
    <source>
        <dbReference type="ARBA" id="ARBA00023299"/>
    </source>
</evidence>
<evidence type="ECO:0000313" key="15">
    <source>
        <dbReference type="Proteomes" id="UP001168694"/>
    </source>
</evidence>
<evidence type="ECO:0000313" key="14">
    <source>
        <dbReference type="EMBL" id="MDN4075736.1"/>
    </source>
</evidence>
<name>A0ABT8ECT0_9BACL</name>
<dbReference type="InterPro" id="IPR015421">
    <property type="entry name" value="PyrdxlP-dep_Trfase_major"/>
</dbReference>
<comment type="catalytic activity">
    <reaction evidence="10 11 12">
        <text>O-phospho-L-serine + 2-oxoglutarate = 3-phosphooxypyruvate + L-glutamate</text>
        <dbReference type="Rhea" id="RHEA:14329"/>
        <dbReference type="ChEBI" id="CHEBI:16810"/>
        <dbReference type="ChEBI" id="CHEBI:18110"/>
        <dbReference type="ChEBI" id="CHEBI:29985"/>
        <dbReference type="ChEBI" id="CHEBI:57524"/>
        <dbReference type="EC" id="2.6.1.52"/>
    </reaction>
</comment>
<proteinExistence type="inferred from homology"/>
<dbReference type="EMBL" id="JAUHLN010000006">
    <property type="protein sequence ID" value="MDN4075736.1"/>
    <property type="molecule type" value="Genomic_DNA"/>
</dbReference>
<comment type="pathway">
    <text evidence="2 11 12">Amino-acid biosynthesis; L-serine biosynthesis; L-serine from 3-phospho-D-glycerate: step 2/3.</text>
</comment>
<gene>
    <name evidence="11 14" type="primary">serC</name>
    <name evidence="14" type="ORF">QYF49_22500</name>
</gene>
<dbReference type="InterPro" id="IPR015424">
    <property type="entry name" value="PyrdxlP-dep_Trfase"/>
</dbReference>
<dbReference type="InterPro" id="IPR020578">
    <property type="entry name" value="Aminotrans_V_PyrdxlP_BS"/>
</dbReference>
<feature type="binding site" evidence="11">
    <location>
        <position position="194"/>
    </location>
    <ligand>
        <name>pyridoxal 5'-phosphate</name>
        <dbReference type="ChEBI" id="CHEBI:597326"/>
    </ligand>
</feature>
<keyword evidence="7 11" id="KW-0663">Pyridoxal phosphate</keyword>
<dbReference type="InterPro" id="IPR015422">
    <property type="entry name" value="PyrdxlP-dep_Trfase_small"/>
</dbReference>
<feature type="binding site" evidence="11">
    <location>
        <begin position="236"/>
        <end position="237"/>
    </location>
    <ligand>
        <name>pyridoxal 5'-phosphate</name>
        <dbReference type="ChEBI" id="CHEBI:597326"/>
    </ligand>
</feature>
<dbReference type="HAMAP" id="MF_00160">
    <property type="entry name" value="SerC_aminotrans_5"/>
    <property type="match status" value="1"/>
</dbReference>
<evidence type="ECO:0000256" key="4">
    <source>
        <dbReference type="ARBA" id="ARBA00022576"/>
    </source>
</evidence>
<evidence type="ECO:0000256" key="7">
    <source>
        <dbReference type="ARBA" id="ARBA00022898"/>
    </source>
</evidence>
<keyword evidence="15" id="KW-1185">Reference proteome</keyword>
<evidence type="ECO:0000256" key="12">
    <source>
        <dbReference type="RuleBase" id="RU004505"/>
    </source>
</evidence>
<dbReference type="Gene3D" id="3.40.640.10">
    <property type="entry name" value="Type I PLP-dependent aspartate aminotransferase-like (Major domain)"/>
    <property type="match status" value="1"/>
</dbReference>
<feature type="binding site" evidence="11">
    <location>
        <position position="151"/>
    </location>
    <ligand>
        <name>pyridoxal 5'-phosphate</name>
        <dbReference type="ChEBI" id="CHEBI:597326"/>
    </ligand>
</feature>
<dbReference type="Gene3D" id="3.90.1150.10">
    <property type="entry name" value="Aspartate Aminotransferase, domain 1"/>
    <property type="match status" value="1"/>
</dbReference>